<proteinExistence type="predicted"/>
<evidence type="ECO:0000313" key="1">
    <source>
        <dbReference type="EMBL" id="BCJ95836.1"/>
    </source>
</evidence>
<dbReference type="EMBL" id="AP023367">
    <property type="protein sequence ID" value="BCJ95836.1"/>
    <property type="molecule type" value="Genomic_DNA"/>
</dbReference>
<accession>A0A6S6R193</accession>
<protein>
    <submittedName>
        <fullName evidence="1">Uncharacterized protein</fullName>
    </submittedName>
</protein>
<reference evidence="1 2" key="1">
    <citation type="journal article" date="2016" name="Int. J. Syst. Evol. Microbiol.">
        <title>Descriptions of Anaerotaenia torta gen. nov., sp. nov. and Anaerocolumna cellulosilytica gen. nov., sp. nov. isolated from a methanogenic reactor of cattle waste.</title>
        <authorList>
            <person name="Uek A."/>
            <person name="Ohtaki Y."/>
            <person name="Kaku N."/>
            <person name="Ueki K."/>
        </authorList>
    </citation>
    <scope>NUCLEOTIDE SEQUENCE [LARGE SCALE GENOMIC DNA]</scope>
    <source>
        <strain evidence="1 2">SN021</strain>
    </source>
</reference>
<name>A0A6S6R193_9FIRM</name>
<evidence type="ECO:0000313" key="2">
    <source>
        <dbReference type="Proteomes" id="UP000515561"/>
    </source>
</evidence>
<dbReference type="RefSeq" id="WP_184093650.1">
    <property type="nucleotide sequence ID" value="NZ_AP023367.1"/>
</dbReference>
<organism evidence="1 2">
    <name type="scientific">Anaerocolumna cellulosilytica</name>
    <dbReference type="NCBI Taxonomy" id="433286"/>
    <lineage>
        <taxon>Bacteria</taxon>
        <taxon>Bacillati</taxon>
        <taxon>Bacillota</taxon>
        <taxon>Clostridia</taxon>
        <taxon>Lachnospirales</taxon>
        <taxon>Lachnospiraceae</taxon>
        <taxon>Anaerocolumna</taxon>
    </lineage>
</organism>
<keyword evidence="2" id="KW-1185">Reference proteome</keyword>
<sequence>MNIVTHYDKLIDDNNDHSMKKITNITHQDTNKIYVKQKRKDIFLTIFRLTDKITLIIGKEDTMSHIISNCLRRRCRCNLL</sequence>
<dbReference type="Proteomes" id="UP000515561">
    <property type="component" value="Chromosome"/>
</dbReference>
<dbReference type="AlphaFoldDB" id="A0A6S6R193"/>
<gene>
    <name evidence="1" type="ORF">acsn021_34050</name>
</gene>
<dbReference type="KEGG" id="acel:acsn021_34050"/>